<dbReference type="PANTHER" id="PTHR33221:SF5">
    <property type="entry name" value="HTH-TYPE TRANSCRIPTIONAL REGULATOR ISCR"/>
    <property type="match status" value="1"/>
</dbReference>
<dbReference type="EMBL" id="ADMG01000033">
    <property type="protein sequence ID" value="EKB30952.1"/>
    <property type="molecule type" value="Genomic_DNA"/>
</dbReference>
<dbReference type="OrthoDB" id="9802344at2"/>
<dbReference type="Proteomes" id="UP000005835">
    <property type="component" value="Unassembled WGS sequence"/>
</dbReference>
<dbReference type="Gene3D" id="1.10.10.10">
    <property type="entry name" value="Winged helix-like DNA-binding domain superfamily/Winged helix DNA-binding domain"/>
    <property type="match status" value="1"/>
</dbReference>
<name>K1JTB2_9BURK</name>
<dbReference type="GO" id="GO:0003700">
    <property type="term" value="F:DNA-binding transcription factor activity"/>
    <property type="evidence" value="ECO:0007669"/>
    <property type="project" value="TreeGrafter"/>
</dbReference>
<dbReference type="InterPro" id="IPR000944">
    <property type="entry name" value="Tscrpt_reg_Rrf2"/>
</dbReference>
<feature type="region of interest" description="Disordered" evidence="2">
    <location>
        <begin position="154"/>
        <end position="174"/>
    </location>
</feature>
<evidence type="ECO:0000256" key="2">
    <source>
        <dbReference type="SAM" id="MobiDB-lite"/>
    </source>
</evidence>
<evidence type="ECO:0000313" key="3">
    <source>
        <dbReference type="EMBL" id="EKB30952.1"/>
    </source>
</evidence>
<dbReference type="InterPro" id="IPR036390">
    <property type="entry name" value="WH_DNA-bd_sf"/>
</dbReference>
<evidence type="ECO:0000256" key="1">
    <source>
        <dbReference type="ARBA" id="ARBA00023125"/>
    </source>
</evidence>
<keyword evidence="4" id="KW-1185">Reference proteome</keyword>
<reference evidence="3 4" key="1">
    <citation type="submission" date="2012-05" db="EMBL/GenBank/DDBJ databases">
        <title>The Genome Sequence of Sutterella wadsworthensis 2_1_59BFAA.</title>
        <authorList>
            <consortium name="The Broad Institute Genome Sequencing Platform"/>
            <person name="Earl A."/>
            <person name="Ward D."/>
            <person name="Feldgarden M."/>
            <person name="Gevers D."/>
            <person name="Daigneault M."/>
            <person name="Strauss J."/>
            <person name="Allen-Vercoe E."/>
            <person name="Walker B."/>
            <person name="Young S.K."/>
            <person name="Zeng Q."/>
            <person name="Gargeya S."/>
            <person name="Fitzgerald M."/>
            <person name="Haas B."/>
            <person name="Abouelleil A."/>
            <person name="Alvarado L."/>
            <person name="Arachchi H.M."/>
            <person name="Berlin A.M."/>
            <person name="Chapman S.B."/>
            <person name="Goldberg J."/>
            <person name="Griggs A."/>
            <person name="Gujja S."/>
            <person name="Hansen M."/>
            <person name="Howarth C."/>
            <person name="Imamovic A."/>
            <person name="Larimer J."/>
            <person name="McCowen C."/>
            <person name="Montmayeur A."/>
            <person name="Murphy C."/>
            <person name="Neiman D."/>
            <person name="Pearson M."/>
            <person name="Priest M."/>
            <person name="Roberts A."/>
            <person name="Saif S."/>
            <person name="Shea T."/>
            <person name="Sisk P."/>
            <person name="Sykes S."/>
            <person name="Wortman J."/>
            <person name="Nusbaum C."/>
            <person name="Birren B."/>
        </authorList>
    </citation>
    <scope>NUCLEOTIDE SEQUENCE [LARGE SCALE GENOMIC DNA]</scope>
    <source>
        <strain evidence="3 4">2_1_59BFAA</strain>
    </source>
</reference>
<dbReference type="Pfam" id="PF02082">
    <property type="entry name" value="Rrf2"/>
    <property type="match status" value="1"/>
</dbReference>
<sequence length="174" mass="19272">MSFLKIGTRSRYALRFMIELAEVERAARSDETRRRGYVKLRTVASSQDISWRYLEQIAPALAEAGMVETGRGPLGGYRLLRNPATLTVAEILAVVESDEAPMKCFDPEDDCSRRAGCAATFLWKGLSDVVDKYLQSVTLQDLLDGRVTVPKLIGARHDEPVPPDANASEIDEKA</sequence>
<dbReference type="HOGENOM" id="CLU_107144_0_0_4"/>
<gene>
    <name evidence="3" type="ORF">HMPREF9465_01431</name>
</gene>
<protein>
    <submittedName>
        <fullName evidence="3">Rrf2 family protein</fullName>
    </submittedName>
</protein>
<evidence type="ECO:0000313" key="4">
    <source>
        <dbReference type="Proteomes" id="UP000005835"/>
    </source>
</evidence>
<dbReference type="GO" id="GO:0005829">
    <property type="term" value="C:cytosol"/>
    <property type="evidence" value="ECO:0007669"/>
    <property type="project" value="TreeGrafter"/>
</dbReference>
<keyword evidence="1" id="KW-0238">DNA-binding</keyword>
<dbReference type="PROSITE" id="PS51197">
    <property type="entry name" value="HTH_RRF2_2"/>
    <property type="match status" value="1"/>
</dbReference>
<dbReference type="PATRIC" id="fig|742823.3.peg.1422"/>
<dbReference type="SUPFAM" id="SSF46785">
    <property type="entry name" value="Winged helix' DNA-binding domain"/>
    <property type="match status" value="1"/>
</dbReference>
<accession>K1JTB2</accession>
<dbReference type="InterPro" id="IPR036388">
    <property type="entry name" value="WH-like_DNA-bd_sf"/>
</dbReference>
<comment type="caution">
    <text evidence="3">The sequence shown here is derived from an EMBL/GenBank/DDBJ whole genome shotgun (WGS) entry which is preliminary data.</text>
</comment>
<dbReference type="RefSeq" id="WP_005435517.1">
    <property type="nucleotide sequence ID" value="NZ_JH815516.1"/>
</dbReference>
<dbReference type="eggNOG" id="COG1959">
    <property type="taxonomic scope" value="Bacteria"/>
</dbReference>
<dbReference type="GO" id="GO:0003677">
    <property type="term" value="F:DNA binding"/>
    <property type="evidence" value="ECO:0007669"/>
    <property type="project" value="UniProtKB-KW"/>
</dbReference>
<dbReference type="STRING" id="742823.HMPREF9465_01431"/>
<organism evidence="3 4">
    <name type="scientific">Sutterella wadsworthensis 2_1_59BFAA</name>
    <dbReference type="NCBI Taxonomy" id="742823"/>
    <lineage>
        <taxon>Bacteria</taxon>
        <taxon>Pseudomonadati</taxon>
        <taxon>Pseudomonadota</taxon>
        <taxon>Betaproteobacteria</taxon>
        <taxon>Burkholderiales</taxon>
        <taxon>Sutterellaceae</taxon>
        <taxon>Sutterella</taxon>
    </lineage>
</organism>
<dbReference type="AlphaFoldDB" id="K1JTB2"/>
<dbReference type="PANTHER" id="PTHR33221">
    <property type="entry name" value="WINGED HELIX-TURN-HELIX TRANSCRIPTIONAL REGULATOR, RRF2 FAMILY"/>
    <property type="match status" value="1"/>
</dbReference>
<proteinExistence type="predicted"/>
<dbReference type="NCBIfam" id="TIGR00738">
    <property type="entry name" value="rrf2_super"/>
    <property type="match status" value="1"/>
</dbReference>